<accession>A0ABN9VYS5</accession>
<feature type="non-terminal residue" evidence="2">
    <location>
        <position position="1"/>
    </location>
</feature>
<name>A0ABN9VYS5_9DINO</name>
<keyword evidence="3" id="KW-1185">Reference proteome</keyword>
<evidence type="ECO:0008006" key="4">
    <source>
        <dbReference type="Google" id="ProtNLM"/>
    </source>
</evidence>
<organism evidence="2 3">
    <name type="scientific">Prorocentrum cordatum</name>
    <dbReference type="NCBI Taxonomy" id="2364126"/>
    <lineage>
        <taxon>Eukaryota</taxon>
        <taxon>Sar</taxon>
        <taxon>Alveolata</taxon>
        <taxon>Dinophyceae</taxon>
        <taxon>Prorocentrales</taxon>
        <taxon>Prorocentraceae</taxon>
        <taxon>Prorocentrum</taxon>
    </lineage>
</organism>
<evidence type="ECO:0000313" key="2">
    <source>
        <dbReference type="EMBL" id="CAK0878743.1"/>
    </source>
</evidence>
<evidence type="ECO:0000313" key="3">
    <source>
        <dbReference type="Proteomes" id="UP001189429"/>
    </source>
</evidence>
<dbReference type="Proteomes" id="UP001189429">
    <property type="component" value="Unassembled WGS sequence"/>
</dbReference>
<protein>
    <recommendedName>
        <fullName evidence="4">Apple domain-containing protein</fullName>
    </recommendedName>
</protein>
<gene>
    <name evidence="2" type="ORF">PCOR1329_LOCUS62386</name>
</gene>
<dbReference type="EMBL" id="CAUYUJ010017877">
    <property type="protein sequence ID" value="CAK0878743.1"/>
    <property type="molecule type" value="Genomic_DNA"/>
</dbReference>
<feature type="region of interest" description="Disordered" evidence="1">
    <location>
        <begin position="90"/>
        <end position="109"/>
    </location>
</feature>
<proteinExistence type="predicted"/>
<evidence type="ECO:0000256" key="1">
    <source>
        <dbReference type="SAM" id="MobiDB-lite"/>
    </source>
</evidence>
<comment type="caution">
    <text evidence="2">The sequence shown here is derived from an EMBL/GenBank/DDBJ whole genome shotgun (WGS) entry which is preliminary data.</text>
</comment>
<sequence length="143" mass="15108">AGWGLPSGRRGQAAAAGPALRPLGPGCCAGLGEEDGYRHEAGLSTERCLELCREEWPRCLAAEHNSWYIGTCSLFLRPASGLDCPLSSKAPGPPVAGATTPRGESGAGSLVIARLRQRERRGEVGKRRPARKAAGLFRSLRAF</sequence>
<reference evidence="2" key="1">
    <citation type="submission" date="2023-10" db="EMBL/GenBank/DDBJ databases">
        <authorList>
            <person name="Chen Y."/>
            <person name="Shah S."/>
            <person name="Dougan E. K."/>
            <person name="Thang M."/>
            <person name="Chan C."/>
        </authorList>
    </citation>
    <scope>NUCLEOTIDE SEQUENCE [LARGE SCALE GENOMIC DNA]</scope>
</reference>